<dbReference type="Gene3D" id="3.30.700.10">
    <property type="entry name" value="Glycoprotein, Type 4 Pilin"/>
    <property type="match status" value="1"/>
</dbReference>
<dbReference type="PROSITE" id="PS00409">
    <property type="entry name" value="PROKAR_NTER_METHYL"/>
    <property type="match status" value="1"/>
</dbReference>
<dbReference type="NCBIfam" id="TIGR02532">
    <property type="entry name" value="IV_pilin_GFxxxE"/>
    <property type="match status" value="1"/>
</dbReference>
<dbReference type="SUPFAM" id="SSF54523">
    <property type="entry name" value="Pili subunits"/>
    <property type="match status" value="1"/>
</dbReference>
<name>A0A0G0M9G9_9BACT</name>
<keyword evidence="1" id="KW-1133">Transmembrane helix</keyword>
<reference evidence="2 3" key="1">
    <citation type="journal article" date="2015" name="Nature">
        <title>rRNA introns, odd ribosomes, and small enigmatic genomes across a large radiation of phyla.</title>
        <authorList>
            <person name="Brown C.T."/>
            <person name="Hug L.A."/>
            <person name="Thomas B.C."/>
            <person name="Sharon I."/>
            <person name="Castelle C.J."/>
            <person name="Singh A."/>
            <person name="Wilkins M.J."/>
            <person name="Williams K.H."/>
            <person name="Banfield J.F."/>
        </authorList>
    </citation>
    <scope>NUCLEOTIDE SEQUENCE [LARGE SCALE GENOMIC DNA]</scope>
</reference>
<evidence type="ECO:0000313" key="3">
    <source>
        <dbReference type="Proteomes" id="UP000033881"/>
    </source>
</evidence>
<dbReference type="Pfam" id="PF07963">
    <property type="entry name" value="N_methyl"/>
    <property type="match status" value="1"/>
</dbReference>
<dbReference type="InterPro" id="IPR012902">
    <property type="entry name" value="N_methyl_site"/>
</dbReference>
<comment type="caution">
    <text evidence="2">The sequence shown here is derived from an EMBL/GenBank/DDBJ whole genome shotgun (WGS) entry which is preliminary data.</text>
</comment>
<dbReference type="STRING" id="1618574.UT24_C0009G0056"/>
<evidence type="ECO:0000313" key="2">
    <source>
        <dbReference type="EMBL" id="KKR00739.1"/>
    </source>
</evidence>
<dbReference type="Proteomes" id="UP000033881">
    <property type="component" value="Unassembled WGS sequence"/>
</dbReference>
<protein>
    <submittedName>
        <fullName evidence="2">Uncharacterized protein</fullName>
    </submittedName>
</protein>
<organism evidence="2 3">
    <name type="scientific">Candidatus Woesebacteria bacterium GW2011_GWB1_39_12</name>
    <dbReference type="NCBI Taxonomy" id="1618574"/>
    <lineage>
        <taxon>Bacteria</taxon>
        <taxon>Candidatus Woeseibacteriota</taxon>
    </lineage>
</organism>
<accession>A0A0G0M9G9</accession>
<sequence>MSILEVFRLGVKRMILPKIKRGFTLIEILLVVAILSILLVVVFAALNPATRLADTRNARRWNDVNQYLTAVHECLVDNGGTYATCGLTNDGTVREIVNTGITTGCNAVAGCGVAATGNCADLETELVTNQAYLASLPSDPGGVTTDHTEYTLRVNNGIVTVASCSAEGGESISVAR</sequence>
<keyword evidence="1" id="KW-0472">Membrane</keyword>
<evidence type="ECO:0000256" key="1">
    <source>
        <dbReference type="SAM" id="Phobius"/>
    </source>
</evidence>
<dbReference type="EMBL" id="LBWB01000009">
    <property type="protein sequence ID" value="KKR00739.1"/>
    <property type="molecule type" value="Genomic_DNA"/>
</dbReference>
<dbReference type="InterPro" id="IPR045584">
    <property type="entry name" value="Pilin-like"/>
</dbReference>
<proteinExistence type="predicted"/>
<keyword evidence="1" id="KW-0812">Transmembrane</keyword>
<dbReference type="AlphaFoldDB" id="A0A0G0M9G9"/>
<gene>
    <name evidence="2" type="ORF">UT24_C0009G0056</name>
</gene>
<feature type="transmembrane region" description="Helical" evidence="1">
    <location>
        <begin position="22"/>
        <end position="46"/>
    </location>
</feature>